<feature type="compositionally biased region" description="Polar residues" evidence="1">
    <location>
        <begin position="27"/>
        <end position="43"/>
    </location>
</feature>
<protein>
    <submittedName>
        <fullName evidence="2">Uncharacterized protein</fullName>
    </submittedName>
</protein>
<proteinExistence type="predicted"/>
<organism evidence="2 3">
    <name type="scientific">Mycolicibacterium iranicum</name>
    <name type="common">Mycobacterium iranicum</name>
    <dbReference type="NCBI Taxonomy" id="912594"/>
    <lineage>
        <taxon>Bacteria</taxon>
        <taxon>Bacillati</taxon>
        <taxon>Actinomycetota</taxon>
        <taxon>Actinomycetes</taxon>
        <taxon>Mycobacteriales</taxon>
        <taxon>Mycobacteriaceae</taxon>
        <taxon>Mycolicibacterium</taxon>
    </lineage>
</organism>
<sequence length="101" mass="10456">MTKSGPENGPAGPSTVGEGLNTVELMTDTTESQNTSDTQNESANLPAAPGGNPDNRETVQNLDAPELRTAVIELLTIIDDSDDMDVVITISDDGTVVVEAA</sequence>
<dbReference type="Proteomes" id="UP000078396">
    <property type="component" value="Unassembled WGS sequence"/>
</dbReference>
<evidence type="ECO:0000313" key="3">
    <source>
        <dbReference type="Proteomes" id="UP000078396"/>
    </source>
</evidence>
<dbReference type="EMBL" id="LWCS01000002">
    <property type="protein sequence ID" value="OAN41862.1"/>
    <property type="molecule type" value="Genomic_DNA"/>
</dbReference>
<evidence type="ECO:0000313" key="2">
    <source>
        <dbReference type="EMBL" id="OAN41862.1"/>
    </source>
</evidence>
<name>A0A178M215_MYCIR</name>
<accession>A0A178M215</accession>
<reference evidence="2 3" key="1">
    <citation type="submission" date="2016-04" db="EMBL/GenBank/DDBJ databases">
        <title>Draft Genome Sequences of Staphylococcus capitis Strain H36, S. capitis Strain H65, S. cohnii Strain H62, S. hominis Strain H69, Mycobacterium iranicum Strain H39, Plantibacter sp. Strain H53, Pseudomonas oryzihabitans Strain H72, and Microbacterium sp. Strain H83, isolated from residential settings.</title>
        <authorList>
            <person name="Lymperopoulou D."/>
            <person name="Adams R.I."/>
            <person name="Lindow S."/>
            <person name="Coil D.A."/>
            <person name="Jospin G."/>
            <person name="Eisen J.A."/>
        </authorList>
    </citation>
    <scope>NUCLEOTIDE SEQUENCE [LARGE SCALE GENOMIC DNA]</scope>
    <source>
        <strain evidence="2 3">H39</strain>
    </source>
</reference>
<gene>
    <name evidence="2" type="ORF">A4X20_03215</name>
</gene>
<feature type="region of interest" description="Disordered" evidence="1">
    <location>
        <begin position="1"/>
        <end position="64"/>
    </location>
</feature>
<dbReference type="AlphaFoldDB" id="A0A178M215"/>
<evidence type="ECO:0000256" key="1">
    <source>
        <dbReference type="SAM" id="MobiDB-lite"/>
    </source>
</evidence>
<comment type="caution">
    <text evidence="2">The sequence shown here is derived from an EMBL/GenBank/DDBJ whole genome shotgun (WGS) entry which is preliminary data.</text>
</comment>